<keyword evidence="4" id="KW-0067">ATP-binding</keyword>
<dbReference type="GO" id="GO:0005634">
    <property type="term" value="C:nucleus"/>
    <property type="evidence" value="ECO:0007669"/>
    <property type="project" value="UniProtKB-SubCell"/>
</dbReference>
<evidence type="ECO:0000313" key="11">
    <source>
        <dbReference type="EMBL" id="KFD70035.1"/>
    </source>
</evidence>
<evidence type="ECO:0000256" key="5">
    <source>
        <dbReference type="ARBA" id="ARBA00023125"/>
    </source>
</evidence>
<dbReference type="PANTHER" id="PTHR46765">
    <property type="entry name" value="P-LOOP CONTAINING NUCLEOSIDE TRIPHOSPHATE HYDROLASES SUPERFAMILY PROTEIN"/>
    <property type="match status" value="1"/>
</dbReference>
<evidence type="ECO:0000256" key="6">
    <source>
        <dbReference type="ARBA" id="ARBA00023242"/>
    </source>
</evidence>
<feature type="region of interest" description="Disordered" evidence="9">
    <location>
        <begin position="754"/>
        <end position="773"/>
    </location>
</feature>
<keyword evidence="7" id="KW-0131">Cell cycle</keyword>
<dbReference type="Gene3D" id="3.40.50.300">
    <property type="entry name" value="P-loop containing nucleotide triphosphate hydrolases"/>
    <property type="match status" value="1"/>
</dbReference>
<keyword evidence="3" id="KW-0547">Nucleotide-binding</keyword>
<dbReference type="GO" id="GO:0003677">
    <property type="term" value="F:DNA binding"/>
    <property type="evidence" value="ECO:0007669"/>
    <property type="project" value="UniProtKB-KW"/>
</dbReference>
<evidence type="ECO:0000256" key="2">
    <source>
        <dbReference type="ARBA" id="ARBA00022705"/>
    </source>
</evidence>
<dbReference type="SUPFAM" id="SSF56059">
    <property type="entry name" value="Glutathione synthetase ATP-binding domain-like"/>
    <property type="match status" value="1"/>
</dbReference>
<reference evidence="11" key="1">
    <citation type="journal article" date="2014" name="Nat. Genet.">
        <title>Genome and transcriptome of the porcine whipworm Trichuris suis.</title>
        <authorList>
            <person name="Jex A.R."/>
            <person name="Nejsum P."/>
            <person name="Schwarz E.M."/>
            <person name="Hu L."/>
            <person name="Young N.D."/>
            <person name="Hall R.S."/>
            <person name="Korhonen P.K."/>
            <person name="Liao S."/>
            <person name="Thamsborg S."/>
            <person name="Xia J."/>
            <person name="Xu P."/>
            <person name="Wang S."/>
            <person name="Scheerlinck J.P."/>
            <person name="Hofmann A."/>
            <person name="Sternberg P.W."/>
            <person name="Wang J."/>
            <person name="Gasser R.B."/>
        </authorList>
    </citation>
    <scope>NUCLEOTIDE SEQUENCE [LARGE SCALE GENOMIC DNA]</scope>
    <source>
        <strain evidence="11">DCEP-RM93F</strain>
    </source>
</reference>
<keyword evidence="2" id="KW-0235">DNA replication</keyword>
<organism evidence="11">
    <name type="scientific">Trichuris suis</name>
    <name type="common">pig whipworm</name>
    <dbReference type="NCBI Taxonomy" id="68888"/>
    <lineage>
        <taxon>Eukaryota</taxon>
        <taxon>Metazoa</taxon>
        <taxon>Ecdysozoa</taxon>
        <taxon>Nematoda</taxon>
        <taxon>Enoplea</taxon>
        <taxon>Dorylaimia</taxon>
        <taxon>Trichinellida</taxon>
        <taxon>Trichuridae</taxon>
        <taxon>Trichuris</taxon>
    </lineage>
</organism>
<dbReference type="InterPro" id="IPR003593">
    <property type="entry name" value="AAA+_ATPase"/>
</dbReference>
<dbReference type="SUPFAM" id="SSF52540">
    <property type="entry name" value="P-loop containing nucleoside triphosphate hydrolases"/>
    <property type="match status" value="1"/>
</dbReference>
<dbReference type="CDD" id="cd18140">
    <property type="entry name" value="HLD_clamp_RFC"/>
    <property type="match status" value="1"/>
</dbReference>
<dbReference type="Pfam" id="PF00004">
    <property type="entry name" value="AAA"/>
    <property type="match status" value="1"/>
</dbReference>
<proteinExistence type="inferred from homology"/>
<feature type="region of interest" description="Disordered" evidence="9">
    <location>
        <begin position="1278"/>
        <end position="1303"/>
    </location>
</feature>
<gene>
    <name evidence="11" type="ORF">M514_08993</name>
</gene>
<keyword evidence="5" id="KW-0238">DNA-binding</keyword>
<dbReference type="InterPro" id="IPR053016">
    <property type="entry name" value="CTF18-RFC_complex"/>
</dbReference>
<accession>A0A085NKN9</accession>
<protein>
    <recommendedName>
        <fullName evidence="10">AAA+ ATPase domain-containing protein</fullName>
    </recommendedName>
</protein>
<dbReference type="InterPro" id="IPR003959">
    <property type="entry name" value="ATPase_AAA_core"/>
</dbReference>
<dbReference type="GO" id="GO:0006260">
    <property type="term" value="P:DNA replication"/>
    <property type="evidence" value="ECO:0007669"/>
    <property type="project" value="UniProtKB-KW"/>
</dbReference>
<evidence type="ECO:0000259" key="10">
    <source>
        <dbReference type="SMART" id="SM00382"/>
    </source>
</evidence>
<dbReference type="CDD" id="cd00009">
    <property type="entry name" value="AAA"/>
    <property type="match status" value="1"/>
</dbReference>
<feature type="compositionally biased region" description="Polar residues" evidence="9">
    <location>
        <begin position="1279"/>
        <end position="1297"/>
    </location>
</feature>
<evidence type="ECO:0000256" key="8">
    <source>
        <dbReference type="ARBA" id="ARBA00043975"/>
    </source>
</evidence>
<comment type="similarity">
    <text evidence="8">Belongs to the activator 1 small subunits family. CTF18 subfamily.</text>
</comment>
<dbReference type="Proteomes" id="UP000030758">
    <property type="component" value="Unassembled WGS sequence"/>
</dbReference>
<dbReference type="Gene3D" id="1.10.8.60">
    <property type="match status" value="1"/>
</dbReference>
<dbReference type="PANTHER" id="PTHR46765:SF1">
    <property type="entry name" value="P-LOOP CONTAINING NUCLEOSIDE TRIPHOSPHATE HYDROLASES SUPERFAMILY PROTEIN"/>
    <property type="match status" value="1"/>
</dbReference>
<dbReference type="InterPro" id="IPR027417">
    <property type="entry name" value="P-loop_NTPase"/>
</dbReference>
<dbReference type="SMART" id="SM00382">
    <property type="entry name" value="AAA"/>
    <property type="match status" value="1"/>
</dbReference>
<name>A0A085NKN9_9BILA</name>
<evidence type="ECO:0000256" key="9">
    <source>
        <dbReference type="SAM" id="MobiDB-lite"/>
    </source>
</evidence>
<sequence length="1303" mass="148023">MMRMDDEIAASYDPEDPLNWYLRCDEKPRDGKKRRLLEGDQLMDSTIEQILNVRRVAEPDGRFPSSGNGGKMDVCPTGYIFSIPPRDSDWIAVTLPDYYRMYLAMESTESSEEQRLCEQNASSGSSALCWQESGANRPRRHLLGHPFEELLTAAKQINEAECRRVTTLHNDIATDSSDWKMAKIASKEDLWSSKYQPRAYIDLLSDDGTMTVYKAESVQLAILSFKGSNRTLLTWLKLWDHCVFGKKLKRTGTMNDFVKVQSKPFHLSYENRRHQEVTAETLSRQLDTHGRPEFKVALLSGPPGIGKTTLAHMVARHCGYHVQEINASDDRTLESFSRLLSGALQMKRTLDASPKPHCVIVDEIDGAPTPSVNYLVALAKGGATNRKSRSMLLRRPIICICNDLYAPALRDLRRIALVLHVPPLETQRLAERLLQICDSEELNVEISVLRSLCQKADNDIRSCINTLQLLVCSGYTIRHSDVEKLTFGSKDSKKSLFDVWTEVFQLPRLKRLHECAGPMSENRYLDTRCEKVLTAVARCEQEDRLFDGLFENYPLIQFKDRHLRAIRAGLCWVVFMDRLNRLVGENQLFELLAYRRYVAVAFHVLFASNNFTKLNYPQRQKDVMRLVLSQMDRNTTMLQSVLSDLSMEIRALVDRSDLVIDVLPFLLLIVQPEITSNNPQLYTPHELSAFRNAARIMAEYNITYRQQKSANGILEAVMEPPLEDVALFAVEATYKPKLSYNARQAIAREAQALRLSSSNGEEQSEQKEQKPPSIVKQFCAHPSDIPQIETIEPDEECVPEKHFYAEVISSRIHPTVRKLLYSSNEEIASHYCTMHPQADRHELLRIMNASSKWYRWAGADLIRTVNLKHQERMVVIEMNSCPSGNKSVPFVDWGYEGYRRVMENGFLPILRSNGTLLPAGGLAVLYDVIKQRKESYAYALMLAKLTKEIVYLVNVGFDEQLPHYMRWSPDGVCQLEIKPGEWRDIRALFRYVTRKPWLKLPLLSKTMIVNPVIACLAGGRNKLVAAKAYKQFNEAHAGAGFKIHVPYTLTDVTKEGILKHAQRMNHQLVVKVPYSNCGVGVYTITCKEELQKFFDAGHTYDKYIVQSIISHPRWERSGCPDQLFHIGCCPKFDPSSRYVADLRFMISAGPNGWIPVAIYGRRAAKPLTATCPPGRSWDILGTNLSTGADGTRGTDTSRLILADENTFSDMSIGYDELVECYVQTVLAASAIDQQCQRLMSDRQHFDLPLFMQLDDDKTFVSEVARGCPRICEQDLEKNGCSQSDEQTTSAEHVNSTPMVPLTV</sequence>
<evidence type="ECO:0000256" key="3">
    <source>
        <dbReference type="ARBA" id="ARBA00022741"/>
    </source>
</evidence>
<dbReference type="EMBL" id="KL367491">
    <property type="protein sequence ID" value="KFD70035.1"/>
    <property type="molecule type" value="Genomic_DNA"/>
</dbReference>
<dbReference type="GO" id="GO:0005524">
    <property type="term" value="F:ATP binding"/>
    <property type="evidence" value="ECO:0007669"/>
    <property type="project" value="UniProtKB-KW"/>
</dbReference>
<evidence type="ECO:0000256" key="1">
    <source>
        <dbReference type="ARBA" id="ARBA00004123"/>
    </source>
</evidence>
<keyword evidence="6" id="KW-0539">Nucleus</keyword>
<dbReference type="InterPro" id="IPR047854">
    <property type="entry name" value="RFC_lid"/>
</dbReference>
<comment type="subcellular location">
    <subcellularLocation>
        <location evidence="1">Nucleus</location>
    </subcellularLocation>
</comment>
<evidence type="ECO:0000256" key="7">
    <source>
        <dbReference type="ARBA" id="ARBA00023306"/>
    </source>
</evidence>
<feature type="domain" description="AAA+ ATPase" evidence="10">
    <location>
        <begin position="293"/>
        <end position="425"/>
    </location>
</feature>
<evidence type="ECO:0000256" key="4">
    <source>
        <dbReference type="ARBA" id="ARBA00022840"/>
    </source>
</evidence>
<dbReference type="GO" id="GO:0016887">
    <property type="term" value="F:ATP hydrolysis activity"/>
    <property type="evidence" value="ECO:0007669"/>
    <property type="project" value="InterPro"/>
</dbReference>